<dbReference type="SUPFAM" id="SSF53756">
    <property type="entry name" value="UDP-Glycosyltransferase/glycogen phosphorylase"/>
    <property type="match status" value="1"/>
</dbReference>
<sequence>MSMIKEITRNISQTTLQVEEFRKALIKNQYDAVVSEWFISDVEAGYAAIQQVPWILISTIVMHTHLEYLVDTVRTILTNPMIMFDFPIPINFKQRLLNSAVYLMMTLNT</sequence>
<organism evidence="1 2">
    <name type="scientific">Euphydryas editha</name>
    <name type="common">Edith's checkerspot</name>
    <dbReference type="NCBI Taxonomy" id="104508"/>
    <lineage>
        <taxon>Eukaryota</taxon>
        <taxon>Metazoa</taxon>
        <taxon>Ecdysozoa</taxon>
        <taxon>Arthropoda</taxon>
        <taxon>Hexapoda</taxon>
        <taxon>Insecta</taxon>
        <taxon>Pterygota</taxon>
        <taxon>Neoptera</taxon>
        <taxon>Endopterygota</taxon>
        <taxon>Lepidoptera</taxon>
        <taxon>Glossata</taxon>
        <taxon>Ditrysia</taxon>
        <taxon>Papilionoidea</taxon>
        <taxon>Nymphalidae</taxon>
        <taxon>Nymphalinae</taxon>
        <taxon>Euphydryas</taxon>
    </lineage>
</organism>
<dbReference type="Proteomes" id="UP001153954">
    <property type="component" value="Unassembled WGS sequence"/>
</dbReference>
<proteinExistence type="predicted"/>
<reference evidence="1" key="1">
    <citation type="submission" date="2022-03" db="EMBL/GenBank/DDBJ databases">
        <authorList>
            <person name="Tunstrom K."/>
        </authorList>
    </citation>
    <scope>NUCLEOTIDE SEQUENCE</scope>
</reference>
<comment type="caution">
    <text evidence="1">The sequence shown here is derived from an EMBL/GenBank/DDBJ whole genome shotgun (WGS) entry which is preliminary data.</text>
</comment>
<keyword evidence="2" id="KW-1185">Reference proteome</keyword>
<accession>A0AAU9TGB2</accession>
<gene>
    <name evidence="1" type="ORF">EEDITHA_LOCUS1081</name>
</gene>
<protein>
    <submittedName>
        <fullName evidence="1">Uncharacterized protein</fullName>
    </submittedName>
</protein>
<dbReference type="AlphaFoldDB" id="A0AAU9TGB2"/>
<evidence type="ECO:0000313" key="1">
    <source>
        <dbReference type="EMBL" id="CAH2084525.1"/>
    </source>
</evidence>
<evidence type="ECO:0000313" key="2">
    <source>
        <dbReference type="Proteomes" id="UP001153954"/>
    </source>
</evidence>
<name>A0AAU9TGB2_EUPED</name>
<dbReference type="EMBL" id="CAKOGL010000003">
    <property type="protein sequence ID" value="CAH2084525.1"/>
    <property type="molecule type" value="Genomic_DNA"/>
</dbReference>